<dbReference type="GO" id="GO:0005634">
    <property type="term" value="C:nucleus"/>
    <property type="evidence" value="ECO:0007669"/>
    <property type="project" value="UniProtKB-SubCell"/>
</dbReference>
<feature type="compositionally biased region" description="Basic and acidic residues" evidence="4">
    <location>
        <begin position="1009"/>
        <end position="1020"/>
    </location>
</feature>
<dbReference type="InterPro" id="IPR016024">
    <property type="entry name" value="ARM-type_fold"/>
</dbReference>
<evidence type="ECO:0000259" key="5">
    <source>
        <dbReference type="Pfam" id="PF08161"/>
    </source>
</evidence>
<organism evidence="7 8">
    <name type="scientific">Pythium insidiosum</name>
    <name type="common">Pythiosis disease agent</name>
    <dbReference type="NCBI Taxonomy" id="114742"/>
    <lineage>
        <taxon>Eukaryota</taxon>
        <taxon>Sar</taxon>
        <taxon>Stramenopiles</taxon>
        <taxon>Oomycota</taxon>
        <taxon>Peronosporomycetes</taxon>
        <taxon>Pythiales</taxon>
        <taxon>Pythiaceae</taxon>
        <taxon>Pythium</taxon>
    </lineage>
</organism>
<protein>
    <recommendedName>
        <fullName evidence="9">Ribosomal RNA-processing protein 12-like conserved domain-containing protein</fullName>
    </recommendedName>
</protein>
<dbReference type="PANTHER" id="PTHR48287:SF1">
    <property type="entry name" value="ARM REPEAT SUPERFAMILY PROTEIN"/>
    <property type="match status" value="1"/>
</dbReference>
<feature type="domain" description="RRP12 HEAT" evidence="5">
    <location>
        <begin position="330"/>
        <end position="629"/>
    </location>
</feature>
<keyword evidence="3" id="KW-0539">Nucleus</keyword>
<dbReference type="EMBL" id="JAKCXM010000027">
    <property type="protein sequence ID" value="KAJ0406910.1"/>
    <property type="molecule type" value="Genomic_DNA"/>
</dbReference>
<evidence type="ECO:0000256" key="2">
    <source>
        <dbReference type="ARBA" id="ARBA00007690"/>
    </source>
</evidence>
<evidence type="ECO:0000259" key="6">
    <source>
        <dbReference type="Pfam" id="PF25772"/>
    </source>
</evidence>
<comment type="subcellular location">
    <subcellularLocation>
        <location evidence="1">Nucleus</location>
    </subcellularLocation>
</comment>
<dbReference type="PANTHER" id="PTHR48287">
    <property type="entry name" value="ARM REPEAT SUPERFAMILY PROTEIN"/>
    <property type="match status" value="1"/>
</dbReference>
<dbReference type="InterPro" id="IPR052087">
    <property type="entry name" value="RRP12"/>
</dbReference>
<evidence type="ECO:0008006" key="9">
    <source>
        <dbReference type="Google" id="ProtNLM"/>
    </source>
</evidence>
<dbReference type="SUPFAM" id="SSF48371">
    <property type="entry name" value="ARM repeat"/>
    <property type="match status" value="2"/>
</dbReference>
<accession>A0AAD5M8T5</accession>
<dbReference type="AlphaFoldDB" id="A0AAD5M8T5"/>
<evidence type="ECO:0000313" key="8">
    <source>
        <dbReference type="Proteomes" id="UP001209570"/>
    </source>
</evidence>
<dbReference type="Gene3D" id="1.25.10.10">
    <property type="entry name" value="Leucine-rich Repeat Variant"/>
    <property type="match status" value="1"/>
</dbReference>
<dbReference type="InterPro" id="IPR057860">
    <property type="entry name" value="HEAT_RRP12_N"/>
</dbReference>
<comment type="similarity">
    <text evidence="2">Belongs to the RRP12 family.</text>
</comment>
<dbReference type="InterPro" id="IPR011989">
    <property type="entry name" value="ARM-like"/>
</dbReference>
<dbReference type="Proteomes" id="UP001209570">
    <property type="component" value="Unassembled WGS sequence"/>
</dbReference>
<feature type="compositionally biased region" description="Acidic residues" evidence="4">
    <location>
        <begin position="1031"/>
        <end position="1057"/>
    </location>
</feature>
<dbReference type="InterPro" id="IPR012978">
    <property type="entry name" value="HEAT_RRP12"/>
</dbReference>
<evidence type="ECO:0000256" key="4">
    <source>
        <dbReference type="SAM" id="MobiDB-lite"/>
    </source>
</evidence>
<keyword evidence="8" id="KW-1185">Reference proteome</keyword>
<name>A0AAD5M8T5_PYTIN</name>
<evidence type="ECO:0000256" key="1">
    <source>
        <dbReference type="ARBA" id="ARBA00004123"/>
    </source>
</evidence>
<feature type="region of interest" description="Disordered" evidence="4">
    <location>
        <begin position="1008"/>
        <end position="1058"/>
    </location>
</feature>
<reference evidence="7" key="1">
    <citation type="submission" date="2021-12" db="EMBL/GenBank/DDBJ databases">
        <title>Prjna785345.</title>
        <authorList>
            <person name="Rujirawat T."/>
            <person name="Krajaejun T."/>
        </authorList>
    </citation>
    <scope>NUCLEOTIDE SEQUENCE</scope>
    <source>
        <strain evidence="7">Pi057C3</strain>
    </source>
</reference>
<comment type="caution">
    <text evidence="7">The sequence shown here is derived from an EMBL/GenBank/DDBJ whole genome shotgun (WGS) entry which is preliminary data.</text>
</comment>
<feature type="region of interest" description="Disordered" evidence="4">
    <location>
        <begin position="1131"/>
        <end position="1202"/>
    </location>
</feature>
<gene>
    <name evidence="7" type="ORF">P43SY_001761</name>
</gene>
<dbReference type="Pfam" id="PF08161">
    <property type="entry name" value="RRP12_HEAT"/>
    <property type="match status" value="1"/>
</dbReference>
<evidence type="ECO:0000256" key="3">
    <source>
        <dbReference type="ARBA" id="ARBA00023242"/>
    </source>
</evidence>
<feature type="region of interest" description="Disordered" evidence="4">
    <location>
        <begin position="1226"/>
        <end position="1246"/>
    </location>
</feature>
<sequence>MDPYAQLRRHAGGNHPQKAKLCIVLSAIEDVIRDRRAQSGKPTAAPPSATEYFAALMTALESAAASHQSEITQLLSMVLPLVSEPVLRAKFSAVAKCLSAVLQEANGAGDGALIRSASTCLGLTLLAQEPSTAVWSRPEVLRTFHLLLSLATDARPKVRKTGQKLLADVLEHHAEHQCDALSTHIASFAENVFSASTSKDEARLVQLIGFLKVALPFLQRKVVSSLVDALCRYTDSSVKNLRIVTHEALDALTQAPTSKLSQDTLVKLLTTVLNAKTTSVHDDDVAVHVVSILETALVRLSTVNEKRARDLLPRVVVLVCAHLENANAGVQAQSAQSLLLILTQCVPAELLESEHDATDLARVLSSLQSLMTLRFQPAWSHVFSMLAELFAFYGTASSPALDPVLRTCVDLHAAAEQMAARHQSSGKDEMQQLFAQVAAAAVGAIGPAKFLELVPLTHETEILDERRVWLLPVFLEALKTHPCTLEFFASHVLEMAKRCESASRADSVTPLQARKLQNWTMQLWGLFPSFCVSCVDIDTSFKKIAKLLANAMADERYPELRLTVCQGLQALVKRTRALSSVVEHDDEHEKDDDFEDQEVVEEEIDEEKLARDRAALGKYASRYLPLLVKFVEELDADKDADRAQVLLDTIRGFASLAEAAYVTTLFRKIMQSLLEATTDAKRMASGEAPTNALNVQRSPAQLQRVAHSQLALATALVAHMDEESVALLYRVIKPYLLDDTDGAMQKRSYAVLVSICDHHASFMASEANLQDMTASICESLLTCSIPAKKMRLRCLVHLIHALRAHGTEPGGELIPNLVGEIMLCTKEANGKAREAAFELLLAMAELLRATHADGLTEFVHMLVGGLAARTPHMRSAAVVCLSRVVFAYGRGAYTADDDQRAAGAVIHGLMPQLLRTVLMLLHEKAREVIKSVVGFMKLGIAVLSRDELEPFLPDMIHGLLVWIGESKNRFRAKTRIILMKLCRKYGYDKISALVPAEDQALIKHIKKTKEREDKKKEQRRQGGGARSFDDFMADDDEDSDDDDEDAADASAMDDGEDSGNAAFRAALRRKKALINKKKGAAAEHRLHEDGDEIMDFLDANAAVKNLRSGDDSEDDDDHGIDLATTKDGRFIIPDDKDAAMDGSDSDDDEEALKNDVASQLERMGLHKTEGRGAGGSDKKRKRGGDDDGVAGNEYKAKKAGGDIKKKGKLEPYAYIPLDPKLMAKRNKRSAVNRYKTNVGKRKNLRS</sequence>
<dbReference type="Pfam" id="PF25772">
    <property type="entry name" value="HEAT_RRP12_N"/>
    <property type="match status" value="1"/>
</dbReference>
<feature type="domain" description="RRP12 N-terminal HEAT" evidence="6">
    <location>
        <begin position="7"/>
        <end position="259"/>
    </location>
</feature>
<proteinExistence type="inferred from homology"/>
<evidence type="ECO:0000313" key="7">
    <source>
        <dbReference type="EMBL" id="KAJ0406910.1"/>
    </source>
</evidence>